<feature type="compositionally biased region" description="Basic residues" evidence="5">
    <location>
        <begin position="14"/>
        <end position="24"/>
    </location>
</feature>
<keyword evidence="8" id="KW-1185">Reference proteome</keyword>
<feature type="transmembrane region" description="Helical" evidence="6">
    <location>
        <begin position="305"/>
        <end position="328"/>
    </location>
</feature>
<keyword evidence="4 6" id="KW-0472">Membrane</keyword>
<comment type="caution">
    <text evidence="7">The sequence shown here is derived from an EMBL/GenBank/DDBJ whole genome shotgun (WGS) entry which is preliminary data.</text>
</comment>
<feature type="transmembrane region" description="Helical" evidence="6">
    <location>
        <begin position="63"/>
        <end position="81"/>
    </location>
</feature>
<reference evidence="7 8" key="1">
    <citation type="submission" date="2023-01" db="EMBL/GenBank/DDBJ databases">
        <title>Analysis of 21 Apiospora genomes using comparative genomics revels a genus with tremendous synthesis potential of carbohydrate active enzymes and secondary metabolites.</title>
        <authorList>
            <person name="Sorensen T."/>
        </authorList>
    </citation>
    <scope>NUCLEOTIDE SEQUENCE [LARGE SCALE GENOMIC DNA]</scope>
    <source>
        <strain evidence="7 8">CBS 135458</strain>
    </source>
</reference>
<organism evidence="7 8">
    <name type="scientific">Apiospora phragmitis</name>
    <dbReference type="NCBI Taxonomy" id="2905665"/>
    <lineage>
        <taxon>Eukaryota</taxon>
        <taxon>Fungi</taxon>
        <taxon>Dikarya</taxon>
        <taxon>Ascomycota</taxon>
        <taxon>Pezizomycotina</taxon>
        <taxon>Sordariomycetes</taxon>
        <taxon>Xylariomycetidae</taxon>
        <taxon>Amphisphaeriales</taxon>
        <taxon>Apiosporaceae</taxon>
        <taxon>Apiospora</taxon>
    </lineage>
</organism>
<dbReference type="RefSeq" id="XP_066718753.1">
    <property type="nucleotide sequence ID" value="XM_066856586.1"/>
</dbReference>
<feature type="transmembrane region" description="Helical" evidence="6">
    <location>
        <begin position="161"/>
        <end position="179"/>
    </location>
</feature>
<feature type="transmembrane region" description="Helical" evidence="6">
    <location>
        <begin position="132"/>
        <end position="149"/>
    </location>
</feature>
<evidence type="ECO:0000313" key="7">
    <source>
        <dbReference type="EMBL" id="KAK8074278.1"/>
    </source>
</evidence>
<proteinExistence type="predicted"/>
<evidence type="ECO:0000256" key="3">
    <source>
        <dbReference type="ARBA" id="ARBA00022989"/>
    </source>
</evidence>
<feature type="transmembrane region" description="Helical" evidence="6">
    <location>
        <begin position="101"/>
        <end position="120"/>
    </location>
</feature>
<gene>
    <name evidence="7" type="ORF">PG994_005177</name>
</gene>
<feature type="transmembrane region" description="Helical" evidence="6">
    <location>
        <begin position="440"/>
        <end position="459"/>
    </location>
</feature>
<feature type="transmembrane region" description="Helical" evidence="6">
    <location>
        <begin position="334"/>
        <end position="354"/>
    </location>
</feature>
<dbReference type="InterPro" id="IPR036259">
    <property type="entry name" value="MFS_trans_sf"/>
</dbReference>
<evidence type="ECO:0000256" key="4">
    <source>
        <dbReference type="ARBA" id="ARBA00023136"/>
    </source>
</evidence>
<name>A0ABR1VSP4_9PEZI</name>
<dbReference type="SUPFAM" id="SSF103473">
    <property type="entry name" value="MFS general substrate transporter"/>
    <property type="match status" value="2"/>
</dbReference>
<accession>A0ABR1VSP4</accession>
<feature type="compositionally biased region" description="Basic and acidic residues" evidence="5">
    <location>
        <begin position="25"/>
        <end position="39"/>
    </location>
</feature>
<dbReference type="GeneID" id="92089649"/>
<comment type="subcellular location">
    <subcellularLocation>
        <location evidence="1">Membrane</location>
        <topology evidence="1">Multi-pass membrane protein</topology>
    </subcellularLocation>
</comment>
<feature type="transmembrane region" description="Helical" evidence="6">
    <location>
        <begin position="220"/>
        <end position="242"/>
    </location>
</feature>
<dbReference type="EMBL" id="JAQQWL010000005">
    <property type="protein sequence ID" value="KAK8074278.1"/>
    <property type="molecule type" value="Genomic_DNA"/>
</dbReference>
<evidence type="ECO:0000313" key="8">
    <source>
        <dbReference type="Proteomes" id="UP001480595"/>
    </source>
</evidence>
<sequence length="611" mass="66513">MASPPGVFLTGAVRHGKARRRRQNPAHEVHVGADAKSEPDNSSTHAQGVKRVEAITAVWSKKALWSTFVLLWLVSFVAAMLGSVEGALSPYITSSFDEHGLLAVISIAARIIGGVVTLSIGKIIDIRGRMEGFVGALLLITVGMVMKATCQNVETYAAAQVFYWVGNVALGFIIEVFVADITSLRNRMIIFTINSTPNLCTTFAGPVIAELFYYRANFRWAFAAFLIILLVFSAPVVGVLWFHERKAKKLGLIRPKSGRSRLESAKFYIIDFDGKFAPPWERAGAPASLVMQVAVRCQDANVTPVLGAILITAGFTLITLPFSLVSSATHSWESASIIVMIVMGVVSLVAFLVWEKYFAPVQFFPFELLKNRTVLGAAMTYFFVFLTTFVWDAYYGSYLQVVNGLSISISNYVLNAYSLTSYFTGPFIALFIRYNGHVKWPAMAAIPIYVLGTALIIHFRVPGPTWVLVGFSTGMLTTMSQLALMASVGHQNVAVAIAIYGLFGAVGSSIGYAIAGGIWTNILPSKLAEFLPDYAKDQAASIYGDITLQMAEPIGNPIRDAVIEAYGVVMRLMVIVGASLIPLLIAAVLIWKNINVKKLESGEKRARGNVF</sequence>
<protein>
    <submittedName>
        <fullName evidence="7">MFS general substrate transporter</fullName>
    </submittedName>
</protein>
<feature type="transmembrane region" description="Helical" evidence="6">
    <location>
        <begin position="191"/>
        <end position="214"/>
    </location>
</feature>
<keyword evidence="3 6" id="KW-1133">Transmembrane helix</keyword>
<feature type="transmembrane region" description="Helical" evidence="6">
    <location>
        <begin position="493"/>
        <end position="515"/>
    </location>
</feature>
<feature type="transmembrane region" description="Helical" evidence="6">
    <location>
        <begin position="465"/>
        <end position="486"/>
    </location>
</feature>
<dbReference type="Gene3D" id="1.20.1250.20">
    <property type="entry name" value="MFS general substrate transporter like domains"/>
    <property type="match status" value="2"/>
</dbReference>
<feature type="transmembrane region" description="Helical" evidence="6">
    <location>
        <begin position="414"/>
        <end position="433"/>
    </location>
</feature>
<evidence type="ECO:0000256" key="1">
    <source>
        <dbReference type="ARBA" id="ARBA00004141"/>
    </source>
</evidence>
<feature type="transmembrane region" description="Helical" evidence="6">
    <location>
        <begin position="374"/>
        <end position="394"/>
    </location>
</feature>
<dbReference type="Proteomes" id="UP001480595">
    <property type="component" value="Unassembled WGS sequence"/>
</dbReference>
<feature type="region of interest" description="Disordered" evidence="5">
    <location>
        <begin position="1"/>
        <end position="46"/>
    </location>
</feature>
<keyword evidence="2 6" id="KW-0812">Transmembrane</keyword>
<evidence type="ECO:0000256" key="2">
    <source>
        <dbReference type="ARBA" id="ARBA00022692"/>
    </source>
</evidence>
<dbReference type="PANTHER" id="PTHR23501:SF107">
    <property type="entry name" value="TRANSPORTER, PUTATIVE (AFU_ORTHOLOGUE AFUA_7G04730)-RELATED"/>
    <property type="match status" value="1"/>
</dbReference>
<feature type="transmembrane region" description="Helical" evidence="6">
    <location>
        <begin position="568"/>
        <end position="591"/>
    </location>
</feature>
<dbReference type="PANTHER" id="PTHR23501">
    <property type="entry name" value="MAJOR FACILITATOR SUPERFAMILY"/>
    <property type="match status" value="1"/>
</dbReference>
<evidence type="ECO:0000256" key="5">
    <source>
        <dbReference type="SAM" id="MobiDB-lite"/>
    </source>
</evidence>
<evidence type="ECO:0000256" key="6">
    <source>
        <dbReference type="SAM" id="Phobius"/>
    </source>
</evidence>